<keyword evidence="2" id="KW-0560">Oxidoreductase</keyword>
<feature type="domain" description="Enoyl reductase (ER)" evidence="3">
    <location>
        <begin position="11"/>
        <end position="302"/>
    </location>
</feature>
<dbReference type="Proteomes" id="UP000475214">
    <property type="component" value="Unassembled WGS sequence"/>
</dbReference>
<sequence>MSRAVVYEEYGDPGVLKIVEVEPPQPGPGQVRVRVKAAGVQPFDVKQRRGETAAWAPARFPQGSGGEAAGVVDALGDEVAGIAVGDEVLGPTVGAAHAEFALAKADQLVAKPAGMSWAEAGALSASGQTAHTALQALRVGAGETVLIHAAAGGVGTMAVQIARAWGAAVVGTASEPNHDYLRELGATPVTYDGDLVQRVREATPDGVDAALDAVGTEEAIRASTELVSDKERIGTLAGQEYAGDYGIRILGLKNSAARLAELVELYMAGELRLRVEATYPLDQAAVAHGEVETGHVQGKVVLTLD</sequence>
<dbReference type="InterPro" id="IPR020843">
    <property type="entry name" value="ER"/>
</dbReference>
<evidence type="ECO:0000313" key="5">
    <source>
        <dbReference type="Proteomes" id="UP000475214"/>
    </source>
</evidence>
<dbReference type="GO" id="GO:0008270">
    <property type="term" value="F:zinc ion binding"/>
    <property type="evidence" value="ECO:0007669"/>
    <property type="project" value="InterPro"/>
</dbReference>
<comment type="caution">
    <text evidence="4">The sequence shown here is derived from an EMBL/GenBank/DDBJ whole genome shotgun (WGS) entry which is preliminary data.</text>
</comment>
<keyword evidence="5" id="KW-1185">Reference proteome</keyword>
<protein>
    <submittedName>
        <fullName evidence="4">NADP-dependent oxidoreductase</fullName>
    </submittedName>
</protein>
<dbReference type="PROSITE" id="PS01162">
    <property type="entry name" value="QOR_ZETA_CRYSTAL"/>
    <property type="match status" value="1"/>
</dbReference>
<dbReference type="SUPFAM" id="SSF50129">
    <property type="entry name" value="GroES-like"/>
    <property type="match status" value="1"/>
</dbReference>
<dbReference type="RefSeq" id="WP_163741485.1">
    <property type="nucleotide sequence ID" value="NZ_JAAGOA010000016.1"/>
</dbReference>
<gene>
    <name evidence="4" type="ORF">G1H10_21220</name>
</gene>
<accession>A0A6L9SCF2</accession>
<dbReference type="SUPFAM" id="SSF51735">
    <property type="entry name" value="NAD(P)-binding Rossmann-fold domains"/>
    <property type="match status" value="1"/>
</dbReference>
<dbReference type="InterPro" id="IPR036291">
    <property type="entry name" value="NAD(P)-bd_dom_sf"/>
</dbReference>
<dbReference type="PANTHER" id="PTHR48106:SF18">
    <property type="entry name" value="QUINONE OXIDOREDUCTASE PIG3"/>
    <property type="match status" value="1"/>
</dbReference>
<dbReference type="AlphaFoldDB" id="A0A6L9SCF2"/>
<dbReference type="EMBL" id="JAAGOA010000016">
    <property type="protein sequence ID" value="NEE02689.1"/>
    <property type="molecule type" value="Genomic_DNA"/>
</dbReference>
<dbReference type="GO" id="GO:0070402">
    <property type="term" value="F:NADPH binding"/>
    <property type="evidence" value="ECO:0007669"/>
    <property type="project" value="TreeGrafter"/>
</dbReference>
<keyword evidence="1" id="KW-0521">NADP</keyword>
<evidence type="ECO:0000259" key="3">
    <source>
        <dbReference type="SMART" id="SM00829"/>
    </source>
</evidence>
<evidence type="ECO:0000256" key="2">
    <source>
        <dbReference type="ARBA" id="ARBA00023002"/>
    </source>
</evidence>
<dbReference type="CDD" id="cd05289">
    <property type="entry name" value="MDR_like_2"/>
    <property type="match status" value="1"/>
</dbReference>
<organism evidence="4 5">
    <name type="scientific">Phytoactinopolyspora halotolerans</name>
    <dbReference type="NCBI Taxonomy" id="1981512"/>
    <lineage>
        <taxon>Bacteria</taxon>
        <taxon>Bacillati</taxon>
        <taxon>Actinomycetota</taxon>
        <taxon>Actinomycetes</taxon>
        <taxon>Jiangellales</taxon>
        <taxon>Jiangellaceae</taxon>
        <taxon>Phytoactinopolyspora</taxon>
    </lineage>
</organism>
<dbReference type="GO" id="GO:0016651">
    <property type="term" value="F:oxidoreductase activity, acting on NAD(P)H"/>
    <property type="evidence" value="ECO:0007669"/>
    <property type="project" value="TreeGrafter"/>
</dbReference>
<dbReference type="Gene3D" id="3.90.180.10">
    <property type="entry name" value="Medium-chain alcohol dehydrogenases, catalytic domain"/>
    <property type="match status" value="1"/>
</dbReference>
<dbReference type="Pfam" id="PF13602">
    <property type="entry name" value="ADH_zinc_N_2"/>
    <property type="match status" value="1"/>
</dbReference>
<dbReference type="PANTHER" id="PTHR48106">
    <property type="entry name" value="QUINONE OXIDOREDUCTASE PIG3-RELATED"/>
    <property type="match status" value="1"/>
</dbReference>
<dbReference type="Pfam" id="PF08240">
    <property type="entry name" value="ADH_N"/>
    <property type="match status" value="1"/>
</dbReference>
<evidence type="ECO:0000256" key="1">
    <source>
        <dbReference type="ARBA" id="ARBA00022857"/>
    </source>
</evidence>
<dbReference type="SMART" id="SM00829">
    <property type="entry name" value="PKS_ER"/>
    <property type="match status" value="1"/>
</dbReference>
<reference evidence="4 5" key="1">
    <citation type="submission" date="2020-02" db="EMBL/GenBank/DDBJ databases">
        <authorList>
            <person name="Li X.-J."/>
            <person name="Han X.-M."/>
        </authorList>
    </citation>
    <scope>NUCLEOTIDE SEQUENCE [LARGE SCALE GENOMIC DNA]</scope>
    <source>
        <strain evidence="4 5">CCTCC AB 2017055</strain>
    </source>
</reference>
<dbReference type="InterPro" id="IPR013154">
    <property type="entry name" value="ADH-like_N"/>
</dbReference>
<name>A0A6L9SCF2_9ACTN</name>
<proteinExistence type="predicted"/>
<evidence type="ECO:0000313" key="4">
    <source>
        <dbReference type="EMBL" id="NEE02689.1"/>
    </source>
</evidence>
<dbReference type="Gene3D" id="3.40.50.720">
    <property type="entry name" value="NAD(P)-binding Rossmann-like Domain"/>
    <property type="match status" value="1"/>
</dbReference>
<dbReference type="InterPro" id="IPR011032">
    <property type="entry name" value="GroES-like_sf"/>
</dbReference>
<dbReference type="InterPro" id="IPR002364">
    <property type="entry name" value="Quin_OxRdtase/zeta-crystal_CS"/>
</dbReference>